<accession>A0A1Z4VTL0</accession>
<feature type="chain" id="PRO_5013210089" evidence="1">
    <location>
        <begin position="19"/>
        <end position="255"/>
    </location>
</feature>
<dbReference type="OrthoDB" id="6252895at2"/>
<keyword evidence="3" id="KW-1185">Reference proteome</keyword>
<dbReference type="AlphaFoldDB" id="A0A1Z4VTL0"/>
<evidence type="ECO:0000256" key="1">
    <source>
        <dbReference type="SAM" id="SignalP"/>
    </source>
</evidence>
<dbReference type="Proteomes" id="UP000218765">
    <property type="component" value="Chromosome"/>
</dbReference>
<feature type="signal peptide" evidence="1">
    <location>
        <begin position="1"/>
        <end position="18"/>
    </location>
</feature>
<dbReference type="KEGG" id="ttc:FOKN1_2294"/>
<evidence type="ECO:0000313" key="3">
    <source>
        <dbReference type="Proteomes" id="UP000218765"/>
    </source>
</evidence>
<sequence>MRTLLLALGLLLCMTARAADPRIHSGEQSLTFADYLELYERCKAREEFTPPRGEYETREEYRLRLERLRVGCDRHRLIERAQLQVPVFLDYQADQQRFVFELPQAEAFRIHYQPLIWDDFPAFLGKLPRDKWHVDDPTAKASVYKECQPRRVVLNEDFFTGLEPFRADSWRGCMTYYERGEEFAWRRDENTFYIEDVTFHVQASVDRARMLKEQEAQLYFVIDGRLKVPEREFVAQRVRLRNTATGTDFLQLLPE</sequence>
<dbReference type="EMBL" id="AP018052">
    <property type="protein sequence ID" value="BAZ94668.1"/>
    <property type="molecule type" value="Genomic_DNA"/>
</dbReference>
<protein>
    <submittedName>
        <fullName evidence="2">Uncharacterized protein</fullName>
    </submittedName>
</protein>
<reference evidence="2 3" key="1">
    <citation type="submission" date="2017-05" db="EMBL/GenBank/DDBJ databases">
        <title>Thiocyanate degradation by Thiohalobacter thiocyanaticus FOKN1.</title>
        <authorList>
            <person name="Oshiki M."/>
            <person name="Fukushima T."/>
            <person name="Kawano S."/>
            <person name="Nakagawa J."/>
        </authorList>
    </citation>
    <scope>NUCLEOTIDE SEQUENCE [LARGE SCALE GENOMIC DNA]</scope>
    <source>
        <strain evidence="2 3">FOKN1</strain>
    </source>
</reference>
<keyword evidence="1" id="KW-0732">Signal</keyword>
<evidence type="ECO:0000313" key="2">
    <source>
        <dbReference type="EMBL" id="BAZ94668.1"/>
    </source>
</evidence>
<organism evidence="2 3">
    <name type="scientific">Thiohalobacter thiocyanaticus</name>
    <dbReference type="NCBI Taxonomy" id="585455"/>
    <lineage>
        <taxon>Bacteria</taxon>
        <taxon>Pseudomonadati</taxon>
        <taxon>Pseudomonadota</taxon>
        <taxon>Gammaproteobacteria</taxon>
        <taxon>Thiohalobacterales</taxon>
        <taxon>Thiohalobacteraceae</taxon>
        <taxon>Thiohalobacter</taxon>
    </lineage>
</organism>
<dbReference type="RefSeq" id="WP_096366737.1">
    <property type="nucleotide sequence ID" value="NZ_AP018052.1"/>
</dbReference>
<proteinExistence type="predicted"/>
<gene>
    <name evidence="2" type="ORF">FOKN1_2294</name>
</gene>
<name>A0A1Z4VTL0_9GAMM</name>